<organism evidence="5 6">
    <name type="scientific">Exidia glandulosa HHB12029</name>
    <dbReference type="NCBI Taxonomy" id="1314781"/>
    <lineage>
        <taxon>Eukaryota</taxon>
        <taxon>Fungi</taxon>
        <taxon>Dikarya</taxon>
        <taxon>Basidiomycota</taxon>
        <taxon>Agaricomycotina</taxon>
        <taxon>Agaricomycetes</taxon>
        <taxon>Auriculariales</taxon>
        <taxon>Exidiaceae</taxon>
        <taxon>Exidia</taxon>
    </lineage>
</organism>
<dbReference type="EMBL" id="KV425921">
    <property type="protein sequence ID" value="KZV98212.1"/>
    <property type="molecule type" value="Genomic_DNA"/>
</dbReference>
<name>A0A165LRB8_EXIGL</name>
<dbReference type="STRING" id="1314781.A0A165LRB8"/>
<dbReference type="Proteomes" id="UP000077266">
    <property type="component" value="Unassembled WGS sequence"/>
</dbReference>
<dbReference type="Pfam" id="PF16335">
    <property type="entry name" value="GtaA_6_Hairpin"/>
    <property type="match status" value="1"/>
</dbReference>
<evidence type="ECO:0000313" key="6">
    <source>
        <dbReference type="Proteomes" id="UP000077266"/>
    </source>
</evidence>
<feature type="region of interest" description="Disordered" evidence="1">
    <location>
        <begin position="702"/>
        <end position="729"/>
    </location>
</feature>
<feature type="domain" description="Glutaminase A N-terminal" evidence="4">
    <location>
        <begin position="103"/>
        <end position="337"/>
    </location>
</feature>
<dbReference type="PANTHER" id="PTHR31987">
    <property type="entry name" value="GLUTAMINASE A-RELATED"/>
    <property type="match status" value="1"/>
</dbReference>
<evidence type="ECO:0000259" key="3">
    <source>
        <dbReference type="Pfam" id="PF16335"/>
    </source>
</evidence>
<dbReference type="AlphaFoldDB" id="A0A165LRB8"/>
<feature type="chain" id="PRO_5007861856" evidence="2">
    <location>
        <begin position="20"/>
        <end position="762"/>
    </location>
</feature>
<dbReference type="InParanoid" id="A0A165LRB8"/>
<dbReference type="InterPro" id="IPR008928">
    <property type="entry name" value="6-hairpin_glycosidase_sf"/>
</dbReference>
<keyword evidence="2" id="KW-0732">Signal</keyword>
<dbReference type="GO" id="GO:0005975">
    <property type="term" value="P:carbohydrate metabolic process"/>
    <property type="evidence" value="ECO:0007669"/>
    <property type="project" value="InterPro"/>
</dbReference>
<keyword evidence="6" id="KW-1185">Reference proteome</keyword>
<gene>
    <name evidence="5" type="ORF">EXIGLDRAFT_728673</name>
</gene>
<dbReference type="Pfam" id="PF17168">
    <property type="entry name" value="DUF5127"/>
    <property type="match status" value="1"/>
</dbReference>
<proteinExistence type="predicted"/>
<evidence type="ECO:0000259" key="4">
    <source>
        <dbReference type="Pfam" id="PF17168"/>
    </source>
</evidence>
<reference evidence="5 6" key="1">
    <citation type="journal article" date="2016" name="Mol. Biol. Evol.">
        <title>Comparative Genomics of Early-Diverging Mushroom-Forming Fungi Provides Insights into the Origins of Lignocellulose Decay Capabilities.</title>
        <authorList>
            <person name="Nagy L.G."/>
            <person name="Riley R."/>
            <person name="Tritt A."/>
            <person name="Adam C."/>
            <person name="Daum C."/>
            <person name="Floudas D."/>
            <person name="Sun H."/>
            <person name="Yadav J.S."/>
            <person name="Pangilinan J."/>
            <person name="Larsson K.H."/>
            <person name="Matsuura K."/>
            <person name="Barry K."/>
            <person name="Labutti K."/>
            <person name="Kuo R."/>
            <person name="Ohm R.A."/>
            <person name="Bhattacharya S.S."/>
            <person name="Shirouzu T."/>
            <person name="Yoshinaga Y."/>
            <person name="Martin F.M."/>
            <person name="Grigoriev I.V."/>
            <person name="Hibbett D.S."/>
        </authorList>
    </citation>
    <scope>NUCLEOTIDE SEQUENCE [LARGE SCALE GENOMIC DNA]</scope>
    <source>
        <strain evidence="5 6">HHB12029</strain>
    </source>
</reference>
<protein>
    <submittedName>
        <fullName evidence="5">DUF1793-domain-containing protein</fullName>
    </submittedName>
</protein>
<feature type="signal peptide" evidence="2">
    <location>
        <begin position="1"/>
        <end position="19"/>
    </location>
</feature>
<sequence>MLAAPFFLSFFWVLGFVTAAPSWTSSPLEPASIPLAVRSPYSQAWLAGGHALSESWPTFWTGGPFSWAGYARVDGVAYRTMGLAGIEGAEVAQQTSVSVNASSTHFVLIAGGVELLYTFVSPVEPTDLAKQSLPLSYMSVTARAVDGRAHEVQVYADISAEWVSGDVQKTANWSLEKTADGRVLAHKVQLANEELFTEVDDRIEHGSAYLATTQSASLTFAQGADIDTRKDFVANGRLSGLLDTNFRAISDNWPVFAFASSLGSVAATGVQAPPFVLALGHIRDPVVQYVTKAGMQTRSPLWMTKWGSALDAISAFLGDYDQALAAAGTLDARISRDGINGASDNYASLLRLSLRQALATFELTVSKKADGSLDATDILAFMKEVSSNGNMNTVDVIFPFWPLVLYANPALGKYLLEPIFKYQSTGLYPNKYAVHDLGAHYPNATGHNDGQDEPMPLEESGNMIVMALSYAQRTGDKSQIQQYSALLAQWTQFLISNALVPASQISTDDFAGALGNQTNLAVKGIIGIAAMGEIMKLNGDSARADTYTSFAKDYVTRFRALATSRDKSHLKLSYGDDASWGLVYNLYADKLLGLNLFPQDLYDTQTAWYKTKMDNFGIALDTRHSYTKSDWQIWTAAIADDDLKGALVDAVLRYAGTSDINSGAPLSDWYDAKNGSTVGFRARPVVGGHFAVLGLQKDMSLSGDSSSAGGSTTGGTGGSGTDDGTDGDGLDLNGDGAAASLSASRNLAAALVLCAVGSLVYL</sequence>
<evidence type="ECO:0000256" key="2">
    <source>
        <dbReference type="SAM" id="SignalP"/>
    </source>
</evidence>
<accession>A0A165LRB8</accession>
<dbReference type="SUPFAM" id="SSF48208">
    <property type="entry name" value="Six-hairpin glycosidases"/>
    <property type="match status" value="1"/>
</dbReference>
<feature type="domain" description="Glutaminase A central" evidence="3">
    <location>
        <begin position="343"/>
        <end position="693"/>
    </location>
</feature>
<evidence type="ECO:0000256" key="1">
    <source>
        <dbReference type="SAM" id="MobiDB-lite"/>
    </source>
</evidence>
<dbReference type="PANTHER" id="PTHR31987:SF1">
    <property type="entry name" value="GLUTAMINASE A"/>
    <property type="match status" value="1"/>
</dbReference>
<dbReference type="OrthoDB" id="3918848at2759"/>
<dbReference type="InterPro" id="IPR032514">
    <property type="entry name" value="GtaA_central"/>
</dbReference>
<feature type="compositionally biased region" description="Gly residues" evidence="1">
    <location>
        <begin position="711"/>
        <end position="721"/>
    </location>
</feature>
<dbReference type="InterPro" id="IPR052743">
    <property type="entry name" value="Glutaminase_GtaA"/>
</dbReference>
<evidence type="ECO:0000313" key="5">
    <source>
        <dbReference type="EMBL" id="KZV98212.1"/>
    </source>
</evidence>
<dbReference type="InterPro" id="IPR033433">
    <property type="entry name" value="GtaA_N"/>
</dbReference>